<evidence type="ECO:0000259" key="5">
    <source>
        <dbReference type="Pfam" id="PF04116"/>
    </source>
</evidence>
<dbReference type="PANTHER" id="PTHR11863">
    <property type="entry name" value="STEROL DESATURASE"/>
    <property type="match status" value="1"/>
</dbReference>
<dbReference type="GO" id="GO:0016491">
    <property type="term" value="F:oxidoreductase activity"/>
    <property type="evidence" value="ECO:0007669"/>
    <property type="project" value="InterPro"/>
</dbReference>
<name>A0A7S3EBK8_9RHOD</name>
<proteinExistence type="predicted"/>
<protein>
    <recommendedName>
        <fullName evidence="5">Fatty acid hydroxylase domain-containing protein</fullName>
    </recommendedName>
</protein>
<evidence type="ECO:0000256" key="2">
    <source>
        <dbReference type="ARBA" id="ARBA00022692"/>
    </source>
</evidence>
<keyword evidence="3" id="KW-1133">Transmembrane helix</keyword>
<keyword evidence="4" id="KW-0472">Membrane</keyword>
<dbReference type="GO" id="GO:0016020">
    <property type="term" value="C:membrane"/>
    <property type="evidence" value="ECO:0007669"/>
    <property type="project" value="UniProtKB-SubCell"/>
</dbReference>
<evidence type="ECO:0000256" key="1">
    <source>
        <dbReference type="ARBA" id="ARBA00004370"/>
    </source>
</evidence>
<evidence type="ECO:0000313" key="6">
    <source>
        <dbReference type="EMBL" id="CAE0043399.1"/>
    </source>
</evidence>
<accession>A0A7S3EBK8</accession>
<dbReference type="InterPro" id="IPR006694">
    <property type="entry name" value="Fatty_acid_hydroxylase"/>
</dbReference>
<dbReference type="GO" id="GO:0008610">
    <property type="term" value="P:lipid biosynthetic process"/>
    <property type="evidence" value="ECO:0007669"/>
    <property type="project" value="InterPro"/>
</dbReference>
<dbReference type="AlphaFoldDB" id="A0A7S3EBK8"/>
<keyword evidence="2" id="KW-0812">Transmembrane</keyword>
<feature type="domain" description="Fatty acid hydroxylase" evidence="5">
    <location>
        <begin position="119"/>
        <end position="253"/>
    </location>
</feature>
<evidence type="ECO:0000256" key="3">
    <source>
        <dbReference type="ARBA" id="ARBA00022989"/>
    </source>
</evidence>
<sequence length="273" mass="31168">MNGTLLESELFRRVTFLHPLEELRVPENFPIALTAWLLMMFTFHSLCGTLEICDQKKWLVQFRRKPAGDKKTYKEMMPRILINQICLMLPTMIMAERLGLCFQNKQLLISVPNLVYNFLAMGIGHDVIFYLGHRYLLHSKWGYKLFGHDVHHSTGANCALSAFYMANVDFCFEILLPYLLPMWFMGPDSCATFSLMAPAIGAVGGLYEHSGYEFFPNLSVASTKSHFLHHNLGFVSFADGFGSPGIMDWAFGTTYEQYQKKNMTPTENGEKSD</sequence>
<reference evidence="6" key="1">
    <citation type="submission" date="2021-01" db="EMBL/GenBank/DDBJ databases">
        <authorList>
            <person name="Corre E."/>
            <person name="Pelletier E."/>
            <person name="Niang G."/>
            <person name="Scheremetjew M."/>
            <person name="Finn R."/>
            <person name="Kale V."/>
            <person name="Holt S."/>
            <person name="Cochrane G."/>
            <person name="Meng A."/>
            <person name="Brown T."/>
            <person name="Cohen L."/>
        </authorList>
    </citation>
    <scope>NUCLEOTIDE SEQUENCE</scope>
    <source>
        <strain evidence="6">CCMP 769</strain>
    </source>
</reference>
<organism evidence="6">
    <name type="scientific">Rhodosorus marinus</name>
    <dbReference type="NCBI Taxonomy" id="101924"/>
    <lineage>
        <taxon>Eukaryota</taxon>
        <taxon>Rhodophyta</taxon>
        <taxon>Stylonematophyceae</taxon>
        <taxon>Stylonematales</taxon>
        <taxon>Stylonemataceae</taxon>
        <taxon>Rhodosorus</taxon>
    </lineage>
</organism>
<dbReference type="Pfam" id="PF04116">
    <property type="entry name" value="FA_hydroxylase"/>
    <property type="match status" value="1"/>
</dbReference>
<dbReference type="InterPro" id="IPR050307">
    <property type="entry name" value="Sterol_Desaturase_Related"/>
</dbReference>
<evidence type="ECO:0000256" key="4">
    <source>
        <dbReference type="ARBA" id="ARBA00023136"/>
    </source>
</evidence>
<dbReference type="GO" id="GO:0005506">
    <property type="term" value="F:iron ion binding"/>
    <property type="evidence" value="ECO:0007669"/>
    <property type="project" value="InterPro"/>
</dbReference>
<dbReference type="EMBL" id="HBHW01014668">
    <property type="protein sequence ID" value="CAE0043399.1"/>
    <property type="molecule type" value="Transcribed_RNA"/>
</dbReference>
<comment type="subcellular location">
    <subcellularLocation>
        <location evidence="1">Membrane</location>
    </subcellularLocation>
</comment>
<gene>
    <name evidence="6" type="ORF">RMAR00112_LOCUS11370</name>
</gene>